<feature type="compositionally biased region" description="Low complexity" evidence="1">
    <location>
        <begin position="541"/>
        <end position="550"/>
    </location>
</feature>
<proteinExistence type="predicted"/>
<evidence type="ECO:0000256" key="1">
    <source>
        <dbReference type="SAM" id="MobiDB-lite"/>
    </source>
</evidence>
<feature type="domain" description="AAA+ ATPase" evidence="2">
    <location>
        <begin position="591"/>
        <end position="757"/>
    </location>
</feature>
<dbReference type="PANTHER" id="PTHR37291">
    <property type="entry name" value="5-METHYLCYTOSINE-SPECIFIC RESTRICTION ENZYME B"/>
    <property type="match status" value="1"/>
</dbReference>
<evidence type="ECO:0000313" key="4">
    <source>
        <dbReference type="Proteomes" id="UP001224412"/>
    </source>
</evidence>
<sequence>MSLDNSSPMSWDDIVPLLLQTASDGKPRRRKEYFAAVKPILERDFPEEARLEQQQGKTLIDRRIVRAISYSRRIGLLTEIAHGITRITDDGAQWAAQNTYPLNQKQRRKLREQYYQWKKVNKQNPRFVWVLRTGSNGEREERSLDESTVLPGMNFGAAAAQASTIESVKSAIEEFSPELPPKSISFQANQYLRFRNEIEPGDTVVIPSKLQQGRLYAGTVTGKAYFDPNESDPEAQNKLPVEWNDEWITREELGRDLRNSLRGGQTFFKITRNNAADRFQQVLDGDGDPERESDLTQNSEAILDWDEFFEELGTKLGNYRNDRASLVKRLTEAAEGSDRPSLFKNLWTFPTVGGERREATDIDPFTVLAIINRQITVANKIAICKVYKETFDIGAPIPTGFDGVPERNNLSTRFESKPADLGNPEFYNAAWELFLAGIHYEESSSRREFIKAFDLATDGHSINAYTMGLYWFRPGTFLPLDSRTRNYLNSPNVLGPGFTNQVRDGQSYLEALEQVQAWMTESEDTPDNFAELSAVAYTTGPSEMPESEPSAELTNEENKTEDASYTYENIRAEGAFLESKEIQKLLRRWSEKKNLILQGPPGTGKTWLARKLAYALIGKENDENITTQQFHPSTSYEDFVMGYRPAHDGRLELQYGAFMKAAQRAQEDTGQKHIFIIEEINRGNPAQIFGEMLTLLEADKRNPDNALRLIYSQDDDDPFHLPENFYVIGTMNQADRSLAGLDIALRRRFSFATLKPELGSNWLEFAEKRGHDTGELRSIANQITQVNALISEDPTLGPPFCIGHSFVTPRTKITEPAVDKTQRWFQEIIDTDLAPLLEEYWFDQPEKLETALGMLHGSQ</sequence>
<name>A0AAP4BRH3_9CORY</name>
<dbReference type="InterPro" id="IPR011704">
    <property type="entry name" value="ATPase_dyneun-rel_AAA"/>
</dbReference>
<dbReference type="SMART" id="SM00382">
    <property type="entry name" value="AAA"/>
    <property type="match status" value="1"/>
</dbReference>
<organism evidence="3 4">
    <name type="scientific">Corynebacterium pseudodiphtheriticum</name>
    <dbReference type="NCBI Taxonomy" id="37637"/>
    <lineage>
        <taxon>Bacteria</taxon>
        <taxon>Bacillati</taxon>
        <taxon>Actinomycetota</taxon>
        <taxon>Actinomycetes</taxon>
        <taxon>Mycobacteriales</taxon>
        <taxon>Corynebacteriaceae</taxon>
        <taxon>Corynebacterium</taxon>
    </lineage>
</organism>
<evidence type="ECO:0000259" key="2">
    <source>
        <dbReference type="SMART" id="SM00382"/>
    </source>
</evidence>
<dbReference type="GO" id="GO:0016887">
    <property type="term" value="F:ATP hydrolysis activity"/>
    <property type="evidence" value="ECO:0007669"/>
    <property type="project" value="InterPro"/>
</dbReference>
<dbReference type="GO" id="GO:0005524">
    <property type="term" value="F:ATP binding"/>
    <property type="evidence" value="ECO:0007669"/>
    <property type="project" value="InterPro"/>
</dbReference>
<dbReference type="SUPFAM" id="SSF52540">
    <property type="entry name" value="P-loop containing nucleoside triphosphate hydrolases"/>
    <property type="match status" value="1"/>
</dbReference>
<dbReference type="RefSeq" id="WP_284589125.1">
    <property type="nucleotide sequence ID" value="NZ_JASNUC010000011.1"/>
</dbReference>
<feature type="region of interest" description="Disordered" evidence="1">
    <location>
        <begin position="539"/>
        <end position="562"/>
    </location>
</feature>
<dbReference type="EMBL" id="JASNVH010000008">
    <property type="protein sequence ID" value="MDK4307055.1"/>
    <property type="molecule type" value="Genomic_DNA"/>
</dbReference>
<dbReference type="Pfam" id="PF07728">
    <property type="entry name" value="AAA_5"/>
    <property type="match status" value="1"/>
</dbReference>
<dbReference type="Pfam" id="PF14338">
    <property type="entry name" value="Mrr_N"/>
    <property type="match status" value="1"/>
</dbReference>
<dbReference type="CDD" id="cd00009">
    <property type="entry name" value="AAA"/>
    <property type="match status" value="1"/>
</dbReference>
<dbReference type="Proteomes" id="UP001224412">
    <property type="component" value="Unassembled WGS sequence"/>
</dbReference>
<protein>
    <submittedName>
        <fullName evidence="3">AAA family ATPase</fullName>
    </submittedName>
</protein>
<dbReference type="Gene3D" id="3.40.50.300">
    <property type="entry name" value="P-loop containing nucleotide triphosphate hydrolases"/>
    <property type="match status" value="1"/>
</dbReference>
<comment type="caution">
    <text evidence="3">The sequence shown here is derived from an EMBL/GenBank/DDBJ whole genome shotgun (WGS) entry which is preliminary data.</text>
</comment>
<dbReference type="InterPro" id="IPR027417">
    <property type="entry name" value="P-loop_NTPase"/>
</dbReference>
<dbReference type="InterPro" id="IPR025745">
    <property type="entry name" value="Mrr-like_N_dom"/>
</dbReference>
<gene>
    <name evidence="3" type="ORF">QPX42_05785</name>
</gene>
<reference evidence="3" key="1">
    <citation type="submission" date="2023-05" db="EMBL/GenBank/DDBJ databases">
        <title>Metabolic capabilities are highly conserved among human nasal-associated Corynebacterium species in pangenomic analyses.</title>
        <authorList>
            <person name="Tran T.H."/>
            <person name="Roberts A.Q."/>
            <person name="Escapa I.F."/>
            <person name="Gao W."/>
            <person name="Conlan S."/>
            <person name="Kong H."/>
            <person name="Segre J.A."/>
            <person name="Kelly M.S."/>
            <person name="Lemon K.P."/>
        </authorList>
    </citation>
    <scope>NUCLEOTIDE SEQUENCE</scope>
    <source>
        <strain evidence="3">KPL2773</strain>
    </source>
</reference>
<dbReference type="InterPro" id="IPR052934">
    <property type="entry name" value="Methyl-DNA_Rec/Restrict_Enz"/>
</dbReference>
<dbReference type="PANTHER" id="PTHR37291:SF1">
    <property type="entry name" value="TYPE IV METHYL-DIRECTED RESTRICTION ENZYME ECOKMCRB SUBUNIT"/>
    <property type="match status" value="1"/>
</dbReference>
<dbReference type="AlphaFoldDB" id="A0AAP4BRH3"/>
<dbReference type="InterPro" id="IPR003593">
    <property type="entry name" value="AAA+_ATPase"/>
</dbReference>
<evidence type="ECO:0000313" key="3">
    <source>
        <dbReference type="EMBL" id="MDK4307055.1"/>
    </source>
</evidence>
<accession>A0AAP4BRH3</accession>